<sequence>MNIDVLSPSSDSSSDSRTSSSSGESLDEFHRNILQGAKFWATSLKLDEILTASVLNYLTMKTTKSRWVLQAAWLDYKEQYGSTAYEGPEHKISRHVAYRQLVRWCWGVFEKEIRVVLPSCAVSCIQAHFPPPSDEDDFEFVGFRFADE</sequence>
<accession>A0A7D9HM10</accession>
<name>A0A7D9HM10_PARCT</name>
<evidence type="ECO:0000313" key="2">
    <source>
        <dbReference type="EMBL" id="CAB3987922.1"/>
    </source>
</evidence>
<evidence type="ECO:0000256" key="1">
    <source>
        <dbReference type="SAM" id="MobiDB-lite"/>
    </source>
</evidence>
<protein>
    <submittedName>
        <fullName evidence="2">Uncharacterized protein</fullName>
    </submittedName>
</protein>
<dbReference type="PANTHER" id="PTHR36981">
    <property type="entry name" value="ZGC:195170"/>
    <property type="match status" value="1"/>
</dbReference>
<comment type="caution">
    <text evidence="2">The sequence shown here is derived from an EMBL/GenBank/DDBJ whole genome shotgun (WGS) entry which is preliminary data.</text>
</comment>
<feature type="region of interest" description="Disordered" evidence="1">
    <location>
        <begin position="1"/>
        <end position="24"/>
    </location>
</feature>
<proteinExistence type="predicted"/>
<organism evidence="2 3">
    <name type="scientific">Paramuricea clavata</name>
    <name type="common">Red gorgonian</name>
    <name type="synonym">Violescent sea-whip</name>
    <dbReference type="NCBI Taxonomy" id="317549"/>
    <lineage>
        <taxon>Eukaryota</taxon>
        <taxon>Metazoa</taxon>
        <taxon>Cnidaria</taxon>
        <taxon>Anthozoa</taxon>
        <taxon>Octocorallia</taxon>
        <taxon>Malacalcyonacea</taxon>
        <taxon>Plexauridae</taxon>
        <taxon>Paramuricea</taxon>
    </lineage>
</organism>
<evidence type="ECO:0000313" key="3">
    <source>
        <dbReference type="Proteomes" id="UP001152795"/>
    </source>
</evidence>
<dbReference type="OrthoDB" id="5955457at2759"/>
<dbReference type="InterPro" id="IPR046815">
    <property type="entry name" value="P2RX7_C"/>
</dbReference>
<keyword evidence="3" id="KW-1185">Reference proteome</keyword>
<dbReference type="PANTHER" id="PTHR36981:SF1">
    <property type="entry name" value="P2X PURINORECEPTOR 7 INTRACELLULAR DOMAIN-CONTAINING PROTEIN"/>
    <property type="match status" value="1"/>
</dbReference>
<gene>
    <name evidence="2" type="ORF">PACLA_8A026027</name>
</gene>
<dbReference type="Proteomes" id="UP001152795">
    <property type="component" value="Unassembled WGS sequence"/>
</dbReference>
<dbReference type="AlphaFoldDB" id="A0A7D9HM10"/>
<feature type="compositionally biased region" description="Low complexity" evidence="1">
    <location>
        <begin position="7"/>
        <end position="24"/>
    </location>
</feature>
<reference evidence="2" key="1">
    <citation type="submission" date="2020-04" db="EMBL/GenBank/DDBJ databases">
        <authorList>
            <person name="Alioto T."/>
            <person name="Alioto T."/>
            <person name="Gomez Garrido J."/>
        </authorList>
    </citation>
    <scope>NUCLEOTIDE SEQUENCE</scope>
    <source>
        <strain evidence="2">A484AB</strain>
    </source>
</reference>
<dbReference type="Pfam" id="PF20478">
    <property type="entry name" value="P2RX7_C"/>
    <property type="match status" value="1"/>
</dbReference>
<dbReference type="EMBL" id="CACRXK020001251">
    <property type="protein sequence ID" value="CAB3987922.1"/>
    <property type="molecule type" value="Genomic_DNA"/>
</dbReference>